<comment type="caution">
    <text evidence="7">The sequence shown here is derived from an EMBL/GenBank/DDBJ whole genome shotgun (WGS) entry which is preliminary data.</text>
</comment>
<evidence type="ECO:0000256" key="5">
    <source>
        <dbReference type="ARBA" id="ARBA00023242"/>
    </source>
</evidence>
<dbReference type="GO" id="GO:0000981">
    <property type="term" value="F:DNA-binding transcription factor activity, RNA polymerase II-specific"/>
    <property type="evidence" value="ECO:0007669"/>
    <property type="project" value="TreeGrafter"/>
</dbReference>
<dbReference type="EMBL" id="MU853586">
    <property type="protein sequence ID" value="KAK4143440.1"/>
    <property type="molecule type" value="Genomic_DNA"/>
</dbReference>
<evidence type="ECO:0000256" key="3">
    <source>
        <dbReference type="ARBA" id="ARBA00023125"/>
    </source>
</evidence>
<name>A0AAN6V2C6_9PEZI</name>
<reference evidence="7" key="2">
    <citation type="submission" date="2023-05" db="EMBL/GenBank/DDBJ databases">
        <authorList>
            <consortium name="Lawrence Berkeley National Laboratory"/>
            <person name="Steindorff A."/>
            <person name="Hensen N."/>
            <person name="Bonometti L."/>
            <person name="Westerberg I."/>
            <person name="Brannstrom I.O."/>
            <person name="Guillou S."/>
            <person name="Cros-Aarteil S."/>
            <person name="Calhoun S."/>
            <person name="Haridas S."/>
            <person name="Kuo A."/>
            <person name="Mondo S."/>
            <person name="Pangilinan J."/>
            <person name="Riley R."/>
            <person name="Labutti K."/>
            <person name="Andreopoulos B."/>
            <person name="Lipzen A."/>
            <person name="Chen C."/>
            <person name="Yanf M."/>
            <person name="Daum C."/>
            <person name="Ng V."/>
            <person name="Clum A."/>
            <person name="Ohm R."/>
            <person name="Martin F."/>
            <person name="Silar P."/>
            <person name="Natvig D."/>
            <person name="Lalanne C."/>
            <person name="Gautier V."/>
            <person name="Ament-Velasquez S.L."/>
            <person name="Kruys A."/>
            <person name="Hutchinson M.I."/>
            <person name="Powell A.J."/>
            <person name="Barry K."/>
            <person name="Miller A.N."/>
            <person name="Grigoriev I.V."/>
            <person name="Debuchy R."/>
            <person name="Gladieux P."/>
            <person name="Thoren M.H."/>
            <person name="Johannesson H."/>
        </authorList>
    </citation>
    <scope>NUCLEOTIDE SEQUENCE</scope>
    <source>
        <strain evidence="7">CBS 141.50</strain>
    </source>
</reference>
<feature type="region of interest" description="Disordered" evidence="6">
    <location>
        <begin position="551"/>
        <end position="596"/>
    </location>
</feature>
<feature type="region of interest" description="Disordered" evidence="6">
    <location>
        <begin position="1"/>
        <end position="48"/>
    </location>
</feature>
<dbReference type="PANTHER" id="PTHR31845">
    <property type="entry name" value="FINGER DOMAIN PROTEIN, PUTATIVE-RELATED"/>
    <property type="match status" value="1"/>
</dbReference>
<keyword evidence="3" id="KW-0238">DNA-binding</keyword>
<sequence length="657" mass="71713">MGRGQVTTGYIRPPSPISYGGGSRGTFSSLHGTTPSSTVSPISDVAGGPIPIPIPDGSRLAQAVATASATAFTGSQKKRSRAYFEAGTPPTVPDLDPIGAGLMTVETAQSYFHTFFSGCNRYVPVFDPLHDTFESVRSRSTLLFSVICSVGCRVMTGAESHQTRRLGLHAQRMVNVAVAAPTRRCGLETVQALLVRACYTPERSLLVSVATRMAIEMGLPEAYGVLSTWCVANAANPRVGSSSSDGATADDGDTGATLMRKTRTWLHLLMMGQILHVDAGGAPGFRFRGAGAAQRCRILLNSNPFSTDMDLYLFSQVELNALRTRIHSALSHYYVRTHHDDEHDDDGSADDDEIIMGMVADARIDINVWFDDWTRIYERHTARMPWLAPNLAVQRCWADSMAMCAALRTAGIENVRAMSATQRAILRMAKRSLWQHLDIILQEPRVYLRSIRYAMDFVWAKNAFCYLLLLKLALLLPDEDEDEGGGVGAVGSGGGGEELVEKGRMLVEELRKAGGGLDRDNKDRPAARNSTSSLYFHLVRVSIDKFSHAIRSRSGRGSQSQNGRSADDAQHAQNGAAHRGSGHGHEEGWPPDESQTELESFVPEEFVFEWDFPGLTFFSSPTQETGWLDELLASSAFDGSGNTFYSLGWTSMDLNLL</sequence>
<feature type="compositionally biased region" description="Low complexity" evidence="6">
    <location>
        <begin position="555"/>
        <end position="564"/>
    </location>
</feature>
<comment type="subcellular location">
    <subcellularLocation>
        <location evidence="1">Nucleus</location>
    </subcellularLocation>
</comment>
<organism evidence="7 8">
    <name type="scientific">Dichotomopilus funicola</name>
    <dbReference type="NCBI Taxonomy" id="1934379"/>
    <lineage>
        <taxon>Eukaryota</taxon>
        <taxon>Fungi</taxon>
        <taxon>Dikarya</taxon>
        <taxon>Ascomycota</taxon>
        <taxon>Pezizomycotina</taxon>
        <taxon>Sordariomycetes</taxon>
        <taxon>Sordariomycetidae</taxon>
        <taxon>Sordariales</taxon>
        <taxon>Chaetomiaceae</taxon>
        <taxon>Dichotomopilus</taxon>
    </lineage>
</organism>
<evidence type="ECO:0000256" key="2">
    <source>
        <dbReference type="ARBA" id="ARBA00023015"/>
    </source>
</evidence>
<dbReference type="PANTHER" id="PTHR31845:SF33">
    <property type="entry name" value="ZN(II)2CYS6 TRANSCRIPTION FACTOR (EUROFUNG)"/>
    <property type="match status" value="1"/>
</dbReference>
<evidence type="ECO:0000313" key="8">
    <source>
        <dbReference type="Proteomes" id="UP001302676"/>
    </source>
</evidence>
<dbReference type="GO" id="GO:0005634">
    <property type="term" value="C:nucleus"/>
    <property type="evidence" value="ECO:0007669"/>
    <property type="project" value="UniProtKB-SubCell"/>
</dbReference>
<dbReference type="AlphaFoldDB" id="A0AAN6V2C6"/>
<accession>A0AAN6V2C6</accession>
<dbReference type="RefSeq" id="XP_062636811.1">
    <property type="nucleotide sequence ID" value="XM_062777317.1"/>
</dbReference>
<dbReference type="GeneID" id="87813930"/>
<keyword evidence="5" id="KW-0539">Nucleus</keyword>
<protein>
    <submittedName>
        <fullName evidence="7">Uncharacterized protein</fullName>
    </submittedName>
</protein>
<keyword evidence="8" id="KW-1185">Reference proteome</keyword>
<evidence type="ECO:0000256" key="1">
    <source>
        <dbReference type="ARBA" id="ARBA00004123"/>
    </source>
</evidence>
<dbReference type="CDD" id="cd12148">
    <property type="entry name" value="fungal_TF_MHR"/>
    <property type="match status" value="1"/>
</dbReference>
<gene>
    <name evidence="7" type="ORF">C8A04DRAFT_12368</name>
</gene>
<keyword evidence="2" id="KW-0805">Transcription regulation</keyword>
<keyword evidence="4" id="KW-0804">Transcription</keyword>
<dbReference type="GO" id="GO:0000976">
    <property type="term" value="F:transcription cis-regulatory region binding"/>
    <property type="evidence" value="ECO:0007669"/>
    <property type="project" value="TreeGrafter"/>
</dbReference>
<evidence type="ECO:0000313" key="7">
    <source>
        <dbReference type="EMBL" id="KAK4143440.1"/>
    </source>
</evidence>
<evidence type="ECO:0000256" key="6">
    <source>
        <dbReference type="SAM" id="MobiDB-lite"/>
    </source>
</evidence>
<feature type="compositionally biased region" description="Polar residues" evidence="6">
    <location>
        <begin position="25"/>
        <end position="41"/>
    </location>
</feature>
<dbReference type="InterPro" id="IPR051089">
    <property type="entry name" value="prtT"/>
</dbReference>
<evidence type="ECO:0000256" key="4">
    <source>
        <dbReference type="ARBA" id="ARBA00023163"/>
    </source>
</evidence>
<reference evidence="7" key="1">
    <citation type="journal article" date="2023" name="Mol. Phylogenet. Evol.">
        <title>Genome-scale phylogeny and comparative genomics of the fungal order Sordariales.</title>
        <authorList>
            <person name="Hensen N."/>
            <person name="Bonometti L."/>
            <person name="Westerberg I."/>
            <person name="Brannstrom I.O."/>
            <person name="Guillou S."/>
            <person name="Cros-Aarteil S."/>
            <person name="Calhoun S."/>
            <person name="Haridas S."/>
            <person name="Kuo A."/>
            <person name="Mondo S."/>
            <person name="Pangilinan J."/>
            <person name="Riley R."/>
            <person name="LaButti K."/>
            <person name="Andreopoulos B."/>
            <person name="Lipzen A."/>
            <person name="Chen C."/>
            <person name="Yan M."/>
            <person name="Daum C."/>
            <person name="Ng V."/>
            <person name="Clum A."/>
            <person name="Steindorff A."/>
            <person name="Ohm R.A."/>
            <person name="Martin F."/>
            <person name="Silar P."/>
            <person name="Natvig D.O."/>
            <person name="Lalanne C."/>
            <person name="Gautier V."/>
            <person name="Ament-Velasquez S.L."/>
            <person name="Kruys A."/>
            <person name="Hutchinson M.I."/>
            <person name="Powell A.J."/>
            <person name="Barry K."/>
            <person name="Miller A.N."/>
            <person name="Grigoriev I.V."/>
            <person name="Debuchy R."/>
            <person name="Gladieux P."/>
            <person name="Hiltunen Thoren M."/>
            <person name="Johannesson H."/>
        </authorList>
    </citation>
    <scope>NUCLEOTIDE SEQUENCE</scope>
    <source>
        <strain evidence="7">CBS 141.50</strain>
    </source>
</reference>
<proteinExistence type="predicted"/>
<dbReference type="Proteomes" id="UP001302676">
    <property type="component" value="Unassembled WGS sequence"/>
</dbReference>